<keyword evidence="7" id="KW-1015">Disulfide bond</keyword>
<evidence type="ECO:0000313" key="13">
    <source>
        <dbReference type="EMBL" id="CCE81555.1"/>
    </source>
</evidence>
<keyword evidence="4 11" id="KW-0732">Signal</keyword>
<sequence>MSRIQQKLAITFVLLIGLVLLVKSQTYRHEINKMSSDGSGSASSNNEKSNEGSSEAGHDNAPKDNNNNHKKAEQTIESCTVFNPHLHTFVDLRGLSSIENDGKPLPWSARGYDKKLNFTLGICSTAFKKSHDKGDEIKDSVNSSSIGGYYIDPASGKYVSIGEYSTTPVVRGKKISLSYTNGSYCDNLQNSKTGEKLRKSTTLLFTCDRDMLSRGTISFVDSIDDCHYIFEIKSPHACPTAAKSDDLAVIWIFLLILVAALTVFFLGGSVYRLFTRKPQITSVSF</sequence>
<feature type="chain" id="PRO_5003518761" evidence="11">
    <location>
        <begin position="25"/>
        <end position="285"/>
    </location>
</feature>
<evidence type="ECO:0000256" key="6">
    <source>
        <dbReference type="ARBA" id="ARBA00023136"/>
    </source>
</evidence>
<dbReference type="FunCoup" id="G8YEF6">
    <property type="interactions" value="364"/>
</dbReference>
<feature type="region of interest" description="Disordered" evidence="9">
    <location>
        <begin position="33"/>
        <end position="69"/>
    </location>
</feature>
<dbReference type="STRING" id="559304.G8YEF6"/>
<dbReference type="PANTHER" id="PTHR15071">
    <property type="entry name" value="MANNOSE-6-PHOSPHATE RECEPTOR FAMILY MEMBER"/>
    <property type="match status" value="1"/>
</dbReference>
<dbReference type="Pfam" id="PF02157">
    <property type="entry name" value="Man-6-P_recep"/>
    <property type="match status" value="1"/>
</dbReference>
<dbReference type="AlphaFoldDB" id="G8YEF6"/>
<dbReference type="GO" id="GO:0007034">
    <property type="term" value="P:vacuolar transport"/>
    <property type="evidence" value="ECO:0007669"/>
    <property type="project" value="TreeGrafter"/>
</dbReference>
<dbReference type="HOGENOM" id="CLU_053195_1_0_1"/>
<feature type="transmembrane region" description="Helical" evidence="10">
    <location>
        <begin position="248"/>
        <end position="274"/>
    </location>
</feature>
<evidence type="ECO:0000256" key="9">
    <source>
        <dbReference type="SAM" id="MobiDB-lite"/>
    </source>
</evidence>
<evidence type="ECO:0000256" key="1">
    <source>
        <dbReference type="ARBA" id="ARBA00004614"/>
    </source>
</evidence>
<name>G8YEF6_PICSO</name>
<evidence type="ECO:0000256" key="5">
    <source>
        <dbReference type="ARBA" id="ARBA00022989"/>
    </source>
</evidence>
<keyword evidence="3 10" id="KW-0812">Transmembrane</keyword>
<evidence type="ECO:0000313" key="14">
    <source>
        <dbReference type="Proteomes" id="UP000005222"/>
    </source>
</evidence>
<keyword evidence="5 10" id="KW-1133">Transmembrane helix</keyword>
<feature type="signal peptide" evidence="11">
    <location>
        <begin position="1"/>
        <end position="24"/>
    </location>
</feature>
<dbReference type="InterPro" id="IPR028927">
    <property type="entry name" value="Man-6-P_rcpt"/>
</dbReference>
<dbReference type="GO" id="GO:0010008">
    <property type="term" value="C:endosome membrane"/>
    <property type="evidence" value="ECO:0007669"/>
    <property type="project" value="UniProtKB-SubCell"/>
</dbReference>
<dbReference type="OrthoDB" id="4504960at2759"/>
<dbReference type="Proteomes" id="UP000005222">
    <property type="component" value="Chromosome I"/>
</dbReference>
<keyword evidence="14" id="KW-1185">Reference proteome</keyword>
<dbReference type="PANTHER" id="PTHR15071:SF0">
    <property type="entry name" value="MANNOSE 6-PHOSPHATE RECEPTOR-LIKE PROTEIN 1"/>
    <property type="match status" value="1"/>
</dbReference>
<evidence type="ECO:0000256" key="8">
    <source>
        <dbReference type="ARBA" id="ARBA00023180"/>
    </source>
</evidence>
<feature type="domain" description="MRH" evidence="12">
    <location>
        <begin position="77"/>
        <end position="240"/>
    </location>
</feature>
<feature type="compositionally biased region" description="Low complexity" evidence="9">
    <location>
        <begin position="35"/>
        <end position="55"/>
    </location>
</feature>
<accession>G8YEF6</accession>
<evidence type="ECO:0000259" key="12">
    <source>
        <dbReference type="PROSITE" id="PS51914"/>
    </source>
</evidence>
<protein>
    <submittedName>
        <fullName evidence="13">Piso0_002214 protein</fullName>
    </submittedName>
</protein>
<evidence type="ECO:0000256" key="3">
    <source>
        <dbReference type="ARBA" id="ARBA00022692"/>
    </source>
</evidence>
<dbReference type="eggNOG" id="KOG4504">
    <property type="taxonomic scope" value="Eukaryota"/>
</dbReference>
<dbReference type="SUPFAM" id="SSF50911">
    <property type="entry name" value="Mannose 6-phosphate receptor domain"/>
    <property type="match status" value="1"/>
</dbReference>
<dbReference type="GO" id="GO:0000139">
    <property type="term" value="C:Golgi membrane"/>
    <property type="evidence" value="ECO:0007669"/>
    <property type="project" value="UniProtKB-SubCell"/>
</dbReference>
<keyword evidence="2" id="KW-0813">Transport</keyword>
<dbReference type="GO" id="GO:0005770">
    <property type="term" value="C:late endosome"/>
    <property type="evidence" value="ECO:0007669"/>
    <property type="project" value="TreeGrafter"/>
</dbReference>
<dbReference type="OMA" id="WIFLFIC"/>
<dbReference type="InterPro" id="IPR009011">
    <property type="entry name" value="Man6P_isomerase_rcpt-bd_dom_sf"/>
</dbReference>
<evidence type="ECO:0000256" key="2">
    <source>
        <dbReference type="ARBA" id="ARBA00022448"/>
    </source>
</evidence>
<evidence type="ECO:0000256" key="4">
    <source>
        <dbReference type="ARBA" id="ARBA00022729"/>
    </source>
</evidence>
<evidence type="ECO:0000256" key="11">
    <source>
        <dbReference type="SAM" id="SignalP"/>
    </source>
</evidence>
<comment type="subcellular location">
    <subcellularLocation>
        <location evidence="1">Golgi apparatus membrane</location>
        <topology evidence="1">Single-pass type I membrane protein</topology>
    </subcellularLocation>
</comment>
<evidence type="ECO:0000256" key="10">
    <source>
        <dbReference type="SAM" id="Phobius"/>
    </source>
</evidence>
<dbReference type="InterPro" id="IPR044865">
    <property type="entry name" value="MRH_dom"/>
</dbReference>
<evidence type="ECO:0000256" key="7">
    <source>
        <dbReference type="ARBA" id="ARBA00023157"/>
    </source>
</evidence>
<feature type="compositionally biased region" description="Basic and acidic residues" evidence="9">
    <location>
        <begin position="56"/>
        <end position="69"/>
    </location>
</feature>
<proteinExistence type="predicted"/>
<gene>
    <name evidence="13" type="primary">Piso0_002214</name>
    <name evidence="13" type="ORF">GNLVRS01_PISO0I05354g</name>
</gene>
<keyword evidence="8" id="KW-0325">Glycoprotein</keyword>
<dbReference type="InParanoid" id="G8YEF6"/>
<dbReference type="PROSITE" id="PS51914">
    <property type="entry name" value="MRH"/>
    <property type="match status" value="1"/>
</dbReference>
<dbReference type="EMBL" id="FO082051">
    <property type="protein sequence ID" value="CCE81555.1"/>
    <property type="molecule type" value="Genomic_DNA"/>
</dbReference>
<dbReference type="Gene3D" id="2.70.130.10">
    <property type="entry name" value="Mannose-6-phosphate receptor binding domain"/>
    <property type="match status" value="1"/>
</dbReference>
<keyword evidence="6 10" id="KW-0472">Membrane</keyword>
<organism evidence="13 14">
    <name type="scientific">Pichia sorbitophila (strain ATCC MYA-4447 / BCRC 22081 / CBS 7064 / NBRC 10061 / NRRL Y-12695)</name>
    <name type="common">Hybrid yeast</name>
    <dbReference type="NCBI Taxonomy" id="559304"/>
    <lineage>
        <taxon>Eukaryota</taxon>
        <taxon>Fungi</taxon>
        <taxon>Dikarya</taxon>
        <taxon>Ascomycota</taxon>
        <taxon>Saccharomycotina</taxon>
        <taxon>Pichiomycetes</taxon>
        <taxon>Debaryomycetaceae</taxon>
        <taxon>Millerozyma</taxon>
    </lineage>
</organism>
<reference evidence="13 14" key="1">
    <citation type="journal article" date="2012" name="G3 (Bethesda)">
        <title>Pichia sorbitophila, an interspecies yeast hybrid reveals early steps of genome resolution following polyploidization.</title>
        <authorList>
            <person name="Leh Louis V."/>
            <person name="Despons L."/>
            <person name="Friedrich A."/>
            <person name="Martin T."/>
            <person name="Durrens P."/>
            <person name="Casaregola S."/>
            <person name="Neuveglise C."/>
            <person name="Fairhead C."/>
            <person name="Marck C."/>
            <person name="Cruz J.A."/>
            <person name="Straub M.L."/>
            <person name="Kugler V."/>
            <person name="Sacerdot C."/>
            <person name="Uzunov Z."/>
            <person name="Thierry A."/>
            <person name="Weiss S."/>
            <person name="Bleykasten C."/>
            <person name="De Montigny J."/>
            <person name="Jacques N."/>
            <person name="Jung P."/>
            <person name="Lemaire M."/>
            <person name="Mallet S."/>
            <person name="Morel G."/>
            <person name="Richard G.F."/>
            <person name="Sarkar A."/>
            <person name="Savel G."/>
            <person name="Schacherer J."/>
            <person name="Seret M.L."/>
            <person name="Talla E."/>
            <person name="Samson G."/>
            <person name="Jubin C."/>
            <person name="Poulain J."/>
            <person name="Vacherie B."/>
            <person name="Barbe V."/>
            <person name="Pelletier E."/>
            <person name="Sherman D.J."/>
            <person name="Westhof E."/>
            <person name="Weissenbach J."/>
            <person name="Baret P.V."/>
            <person name="Wincker P."/>
            <person name="Gaillardin C."/>
            <person name="Dujon B."/>
            <person name="Souciet J.L."/>
        </authorList>
    </citation>
    <scope>NUCLEOTIDE SEQUENCE [LARGE SCALE GENOMIC DNA]</scope>
    <source>
        <strain evidence="14">ATCC MYA-4447 / BCRC 22081 / CBS 7064 / NBRC 10061 / NRRL Y-12695</strain>
    </source>
</reference>